<keyword evidence="5 8" id="KW-0812">Transmembrane</keyword>
<feature type="transmembrane region" description="Helical" evidence="8">
    <location>
        <begin position="212"/>
        <end position="228"/>
    </location>
</feature>
<dbReference type="Proteomes" id="UP000183504">
    <property type="component" value="Unassembled WGS sequence"/>
</dbReference>
<accession>A0A0B7GIM9</accession>
<feature type="transmembrane region" description="Helical" evidence="8">
    <location>
        <begin position="134"/>
        <end position="154"/>
    </location>
</feature>
<dbReference type="AlphaFoldDB" id="A0A0B7GIM9"/>
<proteinExistence type="inferred from homology"/>
<dbReference type="RefSeq" id="WP_072073345.1">
    <property type="nucleotide sequence ID" value="NZ_CDMW01000001.1"/>
</dbReference>
<dbReference type="InterPro" id="IPR011606">
    <property type="entry name" value="Brnchd-chn_aa_trnsp_permease"/>
</dbReference>
<keyword evidence="6 8" id="KW-1133">Transmembrane helix</keyword>
<evidence type="ECO:0000256" key="3">
    <source>
        <dbReference type="ARBA" id="ARBA00022448"/>
    </source>
</evidence>
<evidence type="ECO:0000256" key="6">
    <source>
        <dbReference type="ARBA" id="ARBA00022989"/>
    </source>
</evidence>
<reference evidence="9 10" key="1">
    <citation type="submission" date="2015-01" db="EMBL/GenBank/DDBJ databases">
        <authorList>
            <person name="Pelicic Vladimir"/>
        </authorList>
    </citation>
    <scope>NUCLEOTIDE SEQUENCE [LARGE SCALE GENOMIC DNA]</scope>
    <source>
        <strain evidence="9 10">2908</strain>
    </source>
</reference>
<evidence type="ECO:0000256" key="5">
    <source>
        <dbReference type="ARBA" id="ARBA00022692"/>
    </source>
</evidence>
<feature type="transmembrane region" description="Helical" evidence="8">
    <location>
        <begin position="54"/>
        <end position="76"/>
    </location>
</feature>
<evidence type="ECO:0000313" key="10">
    <source>
        <dbReference type="Proteomes" id="UP000183504"/>
    </source>
</evidence>
<evidence type="ECO:0000256" key="7">
    <source>
        <dbReference type="ARBA" id="ARBA00023136"/>
    </source>
</evidence>
<evidence type="ECO:0000256" key="2">
    <source>
        <dbReference type="ARBA" id="ARBA00010735"/>
    </source>
</evidence>
<feature type="transmembrane region" description="Helical" evidence="8">
    <location>
        <begin position="160"/>
        <end position="178"/>
    </location>
</feature>
<evidence type="ECO:0000256" key="8">
    <source>
        <dbReference type="SAM" id="Phobius"/>
    </source>
</evidence>
<sequence>MRGQTFKQGAKAAVPTAMGYIGIGLACGIMAAPYMNPLEMGLMSILVYAGSAQFAMIGLFAQQAPVLAIALTVFLINIRNLLLGLHASTLFRKSSLMQNIVIGSFLTDESYGVLMGERAHTEEITASWMMGNNFMSYTSWILGTILGTALGALLPNPESFGLDFALVAMFIGIFSSQFTIMLRRVKIKKLFFVLGVVGLAYLVLTMLLQNSLAVLFATLLGCTVGVILDDK</sequence>
<evidence type="ECO:0000256" key="4">
    <source>
        <dbReference type="ARBA" id="ARBA00022475"/>
    </source>
</evidence>
<comment type="similarity">
    <text evidence="2">Belongs to the AzlC family.</text>
</comment>
<gene>
    <name evidence="9" type="ORF">SSV_0223</name>
</gene>
<feature type="transmembrane region" description="Helical" evidence="8">
    <location>
        <begin position="12"/>
        <end position="34"/>
    </location>
</feature>
<keyword evidence="7 8" id="KW-0472">Membrane</keyword>
<dbReference type="PROSITE" id="PS51257">
    <property type="entry name" value="PROKAR_LIPOPROTEIN"/>
    <property type="match status" value="1"/>
</dbReference>
<protein>
    <submittedName>
        <fullName evidence="9">Putative permease</fullName>
    </submittedName>
</protein>
<comment type="subcellular location">
    <subcellularLocation>
        <location evidence="1">Cell membrane</location>
        <topology evidence="1">Multi-pass membrane protein</topology>
    </subcellularLocation>
</comment>
<dbReference type="PANTHER" id="PTHR34979:SF1">
    <property type="entry name" value="INNER MEMBRANE PROTEIN YGAZ"/>
    <property type="match status" value="1"/>
</dbReference>
<dbReference type="GO" id="GO:0005886">
    <property type="term" value="C:plasma membrane"/>
    <property type="evidence" value="ECO:0007669"/>
    <property type="project" value="UniProtKB-SubCell"/>
</dbReference>
<organism evidence="9 10">
    <name type="scientific">Streptococcus sanguinis</name>
    <dbReference type="NCBI Taxonomy" id="1305"/>
    <lineage>
        <taxon>Bacteria</taxon>
        <taxon>Bacillati</taxon>
        <taxon>Bacillota</taxon>
        <taxon>Bacilli</taxon>
        <taxon>Lactobacillales</taxon>
        <taxon>Streptococcaceae</taxon>
        <taxon>Streptococcus</taxon>
    </lineage>
</organism>
<feature type="transmembrane region" description="Helical" evidence="8">
    <location>
        <begin position="190"/>
        <end position="206"/>
    </location>
</feature>
<evidence type="ECO:0000256" key="1">
    <source>
        <dbReference type="ARBA" id="ARBA00004651"/>
    </source>
</evidence>
<evidence type="ECO:0000313" key="9">
    <source>
        <dbReference type="EMBL" id="CEL89544.1"/>
    </source>
</evidence>
<keyword evidence="4" id="KW-1003">Cell membrane</keyword>
<keyword evidence="3" id="KW-0813">Transport</keyword>
<name>A0A0B7GIM9_STRSA</name>
<dbReference type="GO" id="GO:1903785">
    <property type="term" value="P:L-valine transmembrane transport"/>
    <property type="evidence" value="ECO:0007669"/>
    <property type="project" value="TreeGrafter"/>
</dbReference>
<dbReference type="PANTHER" id="PTHR34979">
    <property type="entry name" value="INNER MEMBRANE PROTEIN YGAZ"/>
    <property type="match status" value="1"/>
</dbReference>
<dbReference type="Pfam" id="PF03591">
    <property type="entry name" value="AzlC"/>
    <property type="match status" value="1"/>
</dbReference>
<dbReference type="EMBL" id="CDMW01000001">
    <property type="protein sequence ID" value="CEL89544.1"/>
    <property type="molecule type" value="Genomic_DNA"/>
</dbReference>